<gene>
    <name evidence="2" type="ORF">SAMEA3906487_00766</name>
</gene>
<dbReference type="STRING" id="123899.SAMEA3906487_00766"/>
<name>A0A157QER7_9BORD</name>
<dbReference type="PATRIC" id="fig|123899.6.peg.739"/>
<protein>
    <submittedName>
        <fullName evidence="2">Membrane protein</fullName>
    </submittedName>
</protein>
<proteinExistence type="predicted"/>
<dbReference type="Proteomes" id="UP000076825">
    <property type="component" value="Chromosome 1"/>
</dbReference>
<accession>A0A157QER7</accession>
<dbReference type="GeneID" id="56587828"/>
<dbReference type="eggNOG" id="ENOG5031B7C">
    <property type="taxonomic scope" value="Bacteria"/>
</dbReference>
<dbReference type="KEGG" id="btrm:SAMEA390648700766"/>
<keyword evidence="1" id="KW-0812">Transmembrane</keyword>
<feature type="transmembrane region" description="Helical" evidence="1">
    <location>
        <begin position="45"/>
        <end position="65"/>
    </location>
</feature>
<dbReference type="AlphaFoldDB" id="A0A157QER7"/>
<feature type="transmembrane region" description="Helical" evidence="1">
    <location>
        <begin position="12"/>
        <end position="33"/>
    </location>
</feature>
<dbReference type="RefSeq" id="WP_063491586.1">
    <property type="nucleotide sequence ID" value="NZ_CP016340.1"/>
</dbReference>
<sequence length="326" mass="35239">MIPVSFPGGNHYATLLLSLICLATLLTWVVHLLRHRPARDWLADHRRLGALLLLGLASLGALYPYQLFSQWHEARRLAGDEAAHRLELDTALALHGETLPAGTVLRLARPGQADSFVQAQFPSPAPVAGMDVIRWLRHAPDDWSLILAQDQRIEGWTCSRSHPVELRLQQGRPRLASCHLAPGNSLDDQPLPAGTWLQARPQGWLLRTDGSDALPVAGMDLLKTELHLAVDGKRERFEGLLAHETRLGDFTYPAGTRVASAPAGLSGAQPGDLLFSPSRGRSARHADGSEIAAGRSVLQSPQGELLSVIPNSQAGVLDVASVRLGP</sequence>
<dbReference type="OrthoDB" id="8640782at2"/>
<keyword evidence="1" id="KW-1133">Transmembrane helix</keyword>
<evidence type="ECO:0000256" key="1">
    <source>
        <dbReference type="SAM" id="Phobius"/>
    </source>
</evidence>
<evidence type="ECO:0000313" key="3">
    <source>
        <dbReference type="Proteomes" id="UP000076825"/>
    </source>
</evidence>
<reference evidence="2 3" key="1">
    <citation type="submission" date="2016-04" db="EMBL/GenBank/DDBJ databases">
        <authorList>
            <consortium name="Pathogen Informatics"/>
        </authorList>
    </citation>
    <scope>NUCLEOTIDE SEQUENCE [LARGE SCALE GENOMIC DNA]</scope>
    <source>
        <strain evidence="2 3">H044680328</strain>
    </source>
</reference>
<organism evidence="2 3">
    <name type="scientific">Bordetella trematum</name>
    <dbReference type="NCBI Taxonomy" id="123899"/>
    <lineage>
        <taxon>Bacteria</taxon>
        <taxon>Pseudomonadati</taxon>
        <taxon>Pseudomonadota</taxon>
        <taxon>Betaproteobacteria</taxon>
        <taxon>Burkholderiales</taxon>
        <taxon>Alcaligenaceae</taxon>
        <taxon>Bordetella</taxon>
    </lineage>
</organism>
<keyword evidence="3" id="KW-1185">Reference proteome</keyword>
<evidence type="ECO:0000313" key="2">
    <source>
        <dbReference type="EMBL" id="SAI67496.1"/>
    </source>
</evidence>
<dbReference type="EMBL" id="LT546645">
    <property type="protein sequence ID" value="SAI67496.1"/>
    <property type="molecule type" value="Genomic_DNA"/>
</dbReference>
<keyword evidence="1" id="KW-0472">Membrane</keyword>